<proteinExistence type="predicted"/>
<protein>
    <submittedName>
        <fullName evidence="1">Uncharacterized protein</fullName>
    </submittedName>
</protein>
<name>A0ABS0EW69_9BURK</name>
<keyword evidence="2" id="KW-1185">Reference proteome</keyword>
<evidence type="ECO:0000313" key="2">
    <source>
        <dbReference type="Proteomes" id="UP000657372"/>
    </source>
</evidence>
<evidence type="ECO:0000313" key="1">
    <source>
        <dbReference type="EMBL" id="MBF8179094.1"/>
    </source>
</evidence>
<gene>
    <name evidence="1" type="ORF">IXC47_15525</name>
</gene>
<organism evidence="1 2">
    <name type="scientific">Herminiimonas contaminans</name>
    <dbReference type="NCBI Taxonomy" id="1111140"/>
    <lineage>
        <taxon>Bacteria</taxon>
        <taxon>Pseudomonadati</taxon>
        <taxon>Pseudomonadota</taxon>
        <taxon>Betaproteobacteria</taxon>
        <taxon>Burkholderiales</taxon>
        <taxon>Oxalobacteraceae</taxon>
        <taxon>Herminiimonas</taxon>
    </lineage>
</organism>
<dbReference type="RefSeq" id="WP_195876212.1">
    <property type="nucleotide sequence ID" value="NZ_JADOEL010000015.1"/>
</dbReference>
<sequence>MHIIHQHQTSITLFERNGNVVVFRSMKEALKKLGYSWITSNVGPHFRVFTGAAYVDYQYTLRNDVGEIITAESFFALRCKSADQYRSRLFLHWNGLGPVPGTGRSRVSHYFRNIRYINAKRAAQYLADEGESAPRAARSVNLLPDAWDDLKIYSRRFRSWKQFRRTQWR</sequence>
<accession>A0ABS0EW69</accession>
<dbReference type="Proteomes" id="UP000657372">
    <property type="component" value="Unassembled WGS sequence"/>
</dbReference>
<dbReference type="EMBL" id="JADOEL010000015">
    <property type="protein sequence ID" value="MBF8179094.1"/>
    <property type="molecule type" value="Genomic_DNA"/>
</dbReference>
<comment type="caution">
    <text evidence="1">The sequence shown here is derived from an EMBL/GenBank/DDBJ whole genome shotgun (WGS) entry which is preliminary data.</text>
</comment>
<reference evidence="1 2" key="1">
    <citation type="submission" date="2020-11" db="EMBL/GenBank/DDBJ databases">
        <title>WGS of Herminiimonas contaminans strain Marseille-Q4544 isolated from planarians Schmidtea mediterranea.</title>
        <authorList>
            <person name="Kangale L."/>
        </authorList>
    </citation>
    <scope>NUCLEOTIDE SEQUENCE [LARGE SCALE GENOMIC DNA]</scope>
    <source>
        <strain evidence="1 2">Marseille-Q4544</strain>
    </source>
</reference>